<organism evidence="1 2">
    <name type="scientific">Rhizoctonia solani</name>
    <dbReference type="NCBI Taxonomy" id="456999"/>
    <lineage>
        <taxon>Eukaryota</taxon>
        <taxon>Fungi</taxon>
        <taxon>Dikarya</taxon>
        <taxon>Basidiomycota</taxon>
        <taxon>Agaricomycotina</taxon>
        <taxon>Agaricomycetes</taxon>
        <taxon>Cantharellales</taxon>
        <taxon>Ceratobasidiaceae</taxon>
        <taxon>Rhizoctonia</taxon>
    </lineage>
</organism>
<dbReference type="PANTHER" id="PTHR14187">
    <property type="entry name" value="ALPHA KINASE/ELONGATION FACTOR 2 KINASE"/>
    <property type="match status" value="1"/>
</dbReference>
<reference evidence="1" key="1">
    <citation type="submission" date="2021-01" db="EMBL/GenBank/DDBJ databases">
        <authorList>
            <person name="Kaushik A."/>
        </authorList>
    </citation>
    <scope>NUCLEOTIDE SEQUENCE</scope>
    <source>
        <strain evidence="1">AG2-2IIIB</strain>
    </source>
</reference>
<proteinExistence type="predicted"/>
<evidence type="ECO:0008006" key="3">
    <source>
        <dbReference type="Google" id="ProtNLM"/>
    </source>
</evidence>
<evidence type="ECO:0000313" key="2">
    <source>
        <dbReference type="Proteomes" id="UP000663843"/>
    </source>
</evidence>
<sequence>MVTRGGPGSANSKQLNRVWEEDNKIVVGIDIGTTQSGVALTYLEKGERQEIHRIAKWPGQGEQDQRAKVPTVVWYNLETKKAELFGAEALSRDGREVAEDNGWFLAKYFKLHLQPQHLRKSEMILEPLPPGITLFQIYSDFLGYLLKHTKAFVEKRMARGKEIWEKYKPTMQIIIAHPNGWHIPEWDFLRKAAIDCGFVDLDGQVQFVTEAEASIHYCIHHSSLSSKLQVGTNLAVCDAGGSTVDTSVYLIVSTTPVLQLREVRISDSVQAGGILVNIKFEEFIRKALKNAGLSPTQVEDFTIAGVEDFEIFAKRNFGNSDEPLTGSDTVSIRVANTGSYGTASTKIHRGCLKAPSTIIKECFDASARPILSSVGEQLENHPVEHILLVGGFGDSPYLHAEFENHFVSDGCDVVLANDFTSKAVADGSVIWNTLCSVVSRTPRRSFGMICAIPYLPWMQIPGGEGRTAYLGPAGVPMVPGAWAHIVNKGSPVDAEDVFRHTFHRCIMESNPTSISLSVELFGYSGDDEPTWAKDPEGDIYPGFEKVGTITAQLWELEGALKKEKGLLGVEYWDLAAENGSRITPPGFGWQQFPSQILTMDEPGGSDSTAPRQVGGVWEEDNKIVIGIDIGTTQSAVSLTYLAKGERQEIHRILKWPGQGEQDQGAKIPTVIWYNLETKKAELFGAEAMSRDGREIAEDRGWFLAKHFKLHLQPQDLRKDNLKLDPLPPGISLRRIYSDFLGYLLKHTKAFVEKRIPLGKQIWEKYKSTMEVVIAHPNGWGTSEQAFLREAAINSGLIDSDNASKQVQFVTEAEASIHYCVHHSSLSGKLQPGTKLVVCDAGGSTIDTTLYLIVSTTPVLQLREARISDTVQVGGIFVNMEFEAFLRKALKNLGLSSTQVDDLAAAGMEDFENFAKRTFAGLDGVQATSSTEYTSIRVANGSFSQNSTTQIKIHRGHMKVPTPTIQRCFDVSVKPILSSVCEQLKNQTVQHVLLVGGFGDSIYLHKQFSSRFESNGREVVFANDSTSKAVADGSVIWNTLCSVVSRTPRHSFGIFCAIPYFPWSKIPGAKKRDAYIGPEGIPMIPGKWTQMVTKGVPVDAETIFQEDYRHVTMEPDPAIISLSMELFSYSGDDEPTWAWDKRGNIGPKFKEVCTITAELYDAGDALKKETGFTGIDYWYLDVDVCICFGTTELQAHLEWEQNGVTRKGPATVIAGRPIDL</sequence>
<dbReference type="PANTHER" id="PTHR14187:SF5">
    <property type="entry name" value="HEAT SHOCK 70 KDA PROTEIN 12A"/>
    <property type="match status" value="1"/>
</dbReference>
<name>A0A8H2WP96_9AGAM</name>
<dbReference type="InterPro" id="IPR043129">
    <property type="entry name" value="ATPase_NBD"/>
</dbReference>
<dbReference type="EMBL" id="CAJMWT010001321">
    <property type="protein sequence ID" value="CAE6392074.1"/>
    <property type="molecule type" value="Genomic_DNA"/>
</dbReference>
<dbReference type="Proteomes" id="UP000663843">
    <property type="component" value="Unassembled WGS sequence"/>
</dbReference>
<evidence type="ECO:0000313" key="1">
    <source>
        <dbReference type="EMBL" id="CAE6392074.1"/>
    </source>
</evidence>
<comment type="caution">
    <text evidence="1">The sequence shown here is derived from an EMBL/GenBank/DDBJ whole genome shotgun (WGS) entry which is preliminary data.</text>
</comment>
<protein>
    <recommendedName>
        <fullName evidence="3">Heat shock 70 kDa protein 12A</fullName>
    </recommendedName>
</protein>
<dbReference type="CDD" id="cd10170">
    <property type="entry name" value="ASKHA_NBD_HSP70"/>
    <property type="match status" value="2"/>
</dbReference>
<dbReference type="Gene3D" id="3.90.640.10">
    <property type="entry name" value="Actin, Chain A, domain 4"/>
    <property type="match status" value="2"/>
</dbReference>
<dbReference type="SUPFAM" id="SSF53067">
    <property type="entry name" value="Actin-like ATPase domain"/>
    <property type="match status" value="4"/>
</dbReference>
<dbReference type="AlphaFoldDB" id="A0A8H2WP96"/>
<dbReference type="Gene3D" id="3.30.420.40">
    <property type="match status" value="4"/>
</dbReference>
<gene>
    <name evidence="1" type="ORF">RDB_LOCUS30855</name>
</gene>
<accession>A0A8H2WP96</accession>